<evidence type="ECO:0000256" key="2">
    <source>
        <dbReference type="SAM" id="Phobius"/>
    </source>
</evidence>
<accession>A0ABU7DM75</accession>
<feature type="region of interest" description="Disordered" evidence="1">
    <location>
        <begin position="85"/>
        <end position="107"/>
    </location>
</feature>
<keyword evidence="2" id="KW-0472">Membrane</keyword>
<gene>
    <name evidence="4" type="ORF">CHARACLAT_000748</name>
</gene>
<evidence type="ECO:0000313" key="5">
    <source>
        <dbReference type="Proteomes" id="UP001352852"/>
    </source>
</evidence>
<proteinExistence type="predicted"/>
<sequence>MAGPGCRLLRLACVTLALTANCAAVTAAAQRVTAVTATTATGTERAPHSSRVTAVLAPCLVALAIVVMLGLALAAAKLRERRQTEGGFSPRRLEAPGGRNPPAELGNTSISTLAARVERLLTSEGLTSNLLLSISLASVILLLVLILTSVGLVVALNRRATHGAYSPSRQEKDGSRVEMWSITQPPPMERLI</sequence>
<keyword evidence="2" id="KW-1133">Transmembrane helix</keyword>
<feature type="chain" id="PRO_5045569091" evidence="3">
    <location>
        <begin position="25"/>
        <end position="192"/>
    </location>
</feature>
<feature type="transmembrane region" description="Helical" evidence="2">
    <location>
        <begin position="130"/>
        <end position="156"/>
    </location>
</feature>
<feature type="signal peptide" evidence="3">
    <location>
        <begin position="1"/>
        <end position="24"/>
    </location>
</feature>
<dbReference type="Proteomes" id="UP001352852">
    <property type="component" value="Unassembled WGS sequence"/>
</dbReference>
<name>A0ABU7DM75_9TELE</name>
<evidence type="ECO:0000256" key="3">
    <source>
        <dbReference type="SAM" id="SignalP"/>
    </source>
</evidence>
<comment type="caution">
    <text evidence="4">The sequence shown here is derived from an EMBL/GenBank/DDBJ whole genome shotgun (WGS) entry which is preliminary data.</text>
</comment>
<dbReference type="EMBL" id="JAHUTJ010032816">
    <property type="protein sequence ID" value="MED6276197.1"/>
    <property type="molecule type" value="Genomic_DNA"/>
</dbReference>
<reference evidence="4 5" key="1">
    <citation type="submission" date="2021-06" db="EMBL/GenBank/DDBJ databases">
        <authorList>
            <person name="Palmer J.M."/>
        </authorList>
    </citation>
    <scope>NUCLEOTIDE SEQUENCE [LARGE SCALE GENOMIC DNA]</scope>
    <source>
        <strain evidence="4 5">CL_MEX2019</strain>
        <tissue evidence="4">Muscle</tissue>
    </source>
</reference>
<protein>
    <submittedName>
        <fullName evidence="4">Uncharacterized protein</fullName>
    </submittedName>
</protein>
<keyword evidence="3" id="KW-0732">Signal</keyword>
<organism evidence="4 5">
    <name type="scientific">Characodon lateralis</name>
    <dbReference type="NCBI Taxonomy" id="208331"/>
    <lineage>
        <taxon>Eukaryota</taxon>
        <taxon>Metazoa</taxon>
        <taxon>Chordata</taxon>
        <taxon>Craniata</taxon>
        <taxon>Vertebrata</taxon>
        <taxon>Euteleostomi</taxon>
        <taxon>Actinopterygii</taxon>
        <taxon>Neopterygii</taxon>
        <taxon>Teleostei</taxon>
        <taxon>Neoteleostei</taxon>
        <taxon>Acanthomorphata</taxon>
        <taxon>Ovalentaria</taxon>
        <taxon>Atherinomorphae</taxon>
        <taxon>Cyprinodontiformes</taxon>
        <taxon>Goodeidae</taxon>
        <taxon>Characodon</taxon>
    </lineage>
</organism>
<keyword evidence="5" id="KW-1185">Reference proteome</keyword>
<feature type="transmembrane region" description="Helical" evidence="2">
    <location>
        <begin position="52"/>
        <end position="76"/>
    </location>
</feature>
<keyword evidence="2" id="KW-0812">Transmembrane</keyword>
<evidence type="ECO:0000313" key="4">
    <source>
        <dbReference type="EMBL" id="MED6276197.1"/>
    </source>
</evidence>
<evidence type="ECO:0000256" key="1">
    <source>
        <dbReference type="SAM" id="MobiDB-lite"/>
    </source>
</evidence>